<feature type="transmembrane region" description="Helical" evidence="1">
    <location>
        <begin position="20"/>
        <end position="36"/>
    </location>
</feature>
<feature type="transmembrane region" description="Helical" evidence="1">
    <location>
        <begin position="42"/>
        <end position="62"/>
    </location>
</feature>
<accession>A0A6J4TRN3</accession>
<proteinExistence type="predicted"/>
<name>A0A6J4TRN3_9ACTN</name>
<evidence type="ECO:0000256" key="1">
    <source>
        <dbReference type="SAM" id="Phobius"/>
    </source>
</evidence>
<keyword evidence="1" id="KW-1133">Transmembrane helix</keyword>
<reference evidence="2" key="1">
    <citation type="submission" date="2020-02" db="EMBL/GenBank/DDBJ databases">
        <authorList>
            <person name="Meier V. D."/>
        </authorList>
    </citation>
    <scope>NUCLEOTIDE SEQUENCE</scope>
    <source>
        <strain evidence="2">AVDCRST_MAG30</strain>
    </source>
</reference>
<keyword evidence="1" id="KW-0812">Transmembrane</keyword>
<sequence>MSWRLFTSWESWRTPGIRLWFALGLFALLLAVTLVWDPASGALAVLAVLAGVACLTLAAWVAERRYRRRHPDHA</sequence>
<evidence type="ECO:0000313" key="2">
    <source>
        <dbReference type="EMBL" id="CAA9530211.1"/>
    </source>
</evidence>
<gene>
    <name evidence="2" type="ORF">AVDCRST_MAG30-3704</name>
</gene>
<protein>
    <submittedName>
        <fullName evidence="2">Uncharacterized protein</fullName>
    </submittedName>
</protein>
<organism evidence="2">
    <name type="scientific">uncultured Solirubrobacteraceae bacterium</name>
    <dbReference type="NCBI Taxonomy" id="1162706"/>
    <lineage>
        <taxon>Bacteria</taxon>
        <taxon>Bacillati</taxon>
        <taxon>Actinomycetota</taxon>
        <taxon>Thermoleophilia</taxon>
        <taxon>Solirubrobacterales</taxon>
        <taxon>Solirubrobacteraceae</taxon>
        <taxon>environmental samples</taxon>
    </lineage>
</organism>
<dbReference type="EMBL" id="CADCVS010000489">
    <property type="protein sequence ID" value="CAA9530211.1"/>
    <property type="molecule type" value="Genomic_DNA"/>
</dbReference>
<keyword evidence="1" id="KW-0472">Membrane</keyword>
<dbReference type="AlphaFoldDB" id="A0A6J4TRN3"/>